<evidence type="ECO:0000256" key="1">
    <source>
        <dbReference type="ARBA" id="ARBA00023125"/>
    </source>
</evidence>
<reference evidence="2 3" key="1">
    <citation type="submission" date="2018-06" db="EMBL/GenBank/DDBJ databases">
        <authorList>
            <consortium name="Pathogen Informatics"/>
            <person name="Doyle S."/>
        </authorList>
    </citation>
    <scope>NUCLEOTIDE SEQUENCE [LARGE SCALE GENOMIC DNA]</scope>
    <source>
        <strain evidence="2 3">NCTC10254</strain>
    </source>
</reference>
<gene>
    <name evidence="2" type="primary">ybaQ</name>
    <name evidence="2" type="ORF">NCTC10254_01999</name>
</gene>
<keyword evidence="1" id="KW-0238">DNA-binding</keyword>
<dbReference type="SUPFAM" id="SSF47413">
    <property type="entry name" value="lambda repressor-like DNA-binding domains"/>
    <property type="match status" value="1"/>
</dbReference>
<dbReference type="GeneID" id="84573879"/>
<evidence type="ECO:0000313" key="3">
    <source>
        <dbReference type="Proteomes" id="UP000249886"/>
    </source>
</evidence>
<dbReference type="PANTHER" id="PTHR36924:SF1">
    <property type="entry name" value="ANTITOXIN HIGA-1"/>
    <property type="match status" value="1"/>
</dbReference>
<dbReference type="Gene3D" id="1.10.260.40">
    <property type="entry name" value="lambda repressor-like DNA-binding domains"/>
    <property type="match status" value="1"/>
</dbReference>
<dbReference type="PANTHER" id="PTHR36924">
    <property type="entry name" value="ANTITOXIN HIGA-1"/>
    <property type="match status" value="1"/>
</dbReference>
<evidence type="ECO:0000313" key="2">
    <source>
        <dbReference type="EMBL" id="SPW31196.1"/>
    </source>
</evidence>
<dbReference type="Proteomes" id="UP000249886">
    <property type="component" value="Unassembled WGS sequence"/>
</dbReference>
<protein>
    <submittedName>
        <fullName evidence="2">Putative virulence-associated protein</fullName>
    </submittedName>
</protein>
<organism evidence="2 3">
    <name type="scientific">Corynebacterium matruchotii</name>
    <dbReference type="NCBI Taxonomy" id="43768"/>
    <lineage>
        <taxon>Bacteria</taxon>
        <taxon>Bacillati</taxon>
        <taxon>Actinomycetota</taxon>
        <taxon>Actinomycetes</taxon>
        <taxon>Mycobacteriales</taxon>
        <taxon>Corynebacteriaceae</taxon>
        <taxon>Corynebacterium</taxon>
    </lineage>
</organism>
<comment type="caution">
    <text evidence="2">The sequence shown here is derived from an EMBL/GenBank/DDBJ whole genome shotgun (WGS) entry which is preliminary data.</text>
</comment>
<proteinExistence type="predicted"/>
<accession>A0A3S4YE71</accession>
<dbReference type="GO" id="GO:0003677">
    <property type="term" value="F:DNA binding"/>
    <property type="evidence" value="ECO:0007669"/>
    <property type="project" value="UniProtKB-KW"/>
</dbReference>
<dbReference type="AlphaFoldDB" id="A0A3S4YE71"/>
<name>A0A3S4YE71_9CORY</name>
<dbReference type="NCBIfam" id="TIGR02607">
    <property type="entry name" value="antidote_HigA"/>
    <property type="match status" value="1"/>
</dbReference>
<sequence>MPAADHPVPRHPGRILLEDYLIPMRLSQYDAAKRLYAPESTVNGMVAGTEKLTWSLAKRMSAVFGKTPKFWMESQRAWDKWQLEQSGDLPAV</sequence>
<dbReference type="InterPro" id="IPR010982">
    <property type="entry name" value="Lambda_DNA-bd_dom_sf"/>
</dbReference>
<dbReference type="RefSeq" id="WP_005526222.1">
    <property type="nucleotide sequence ID" value="NZ_CAUOLB010000041.1"/>
</dbReference>
<dbReference type="EMBL" id="UARK01000024">
    <property type="protein sequence ID" value="SPW31196.1"/>
    <property type="molecule type" value="Genomic_DNA"/>
</dbReference>
<dbReference type="InterPro" id="IPR013430">
    <property type="entry name" value="Toxin_antidote_HigA"/>
</dbReference>